<dbReference type="Pfam" id="PF00501">
    <property type="entry name" value="AMP-binding"/>
    <property type="match status" value="1"/>
</dbReference>
<dbReference type="Proteomes" id="UP000838100">
    <property type="component" value="Unassembled WGS sequence"/>
</dbReference>
<accession>A0ABN8EIT1</accession>
<dbReference type="InterPro" id="IPR020845">
    <property type="entry name" value="AMP-binding_CS"/>
</dbReference>
<proteinExistence type="predicted"/>
<dbReference type="Gene3D" id="3.40.50.12780">
    <property type="entry name" value="N-terminal domain of ligase-like"/>
    <property type="match status" value="1"/>
</dbReference>
<feature type="domain" description="AMP-dependent synthetase/ligase" evidence="1">
    <location>
        <begin position="11"/>
        <end position="373"/>
    </location>
</feature>
<dbReference type="InterPro" id="IPR025110">
    <property type="entry name" value="AMP-bd_C"/>
</dbReference>
<reference evidence="3" key="1">
    <citation type="submission" date="2021-12" db="EMBL/GenBank/DDBJ databases">
        <authorList>
            <person name="Rodrigo-Torres L."/>
            <person name="Arahal R. D."/>
            <person name="Lucena T."/>
        </authorList>
    </citation>
    <scope>NUCLEOTIDE SEQUENCE</scope>
    <source>
        <strain evidence="3">CECT 8267</strain>
    </source>
</reference>
<gene>
    <name evidence="3" type="primary">lgrD</name>
    <name evidence="3" type="ORF">SIN8267_02400</name>
</gene>
<organism evidence="3 4">
    <name type="scientific">Sinobacterium norvegicum</name>
    <dbReference type="NCBI Taxonomy" id="1641715"/>
    <lineage>
        <taxon>Bacteria</taxon>
        <taxon>Pseudomonadati</taxon>
        <taxon>Pseudomonadota</taxon>
        <taxon>Gammaproteobacteria</taxon>
        <taxon>Cellvibrionales</taxon>
        <taxon>Spongiibacteraceae</taxon>
        <taxon>Sinobacterium</taxon>
    </lineage>
</organism>
<dbReference type="InterPro" id="IPR042099">
    <property type="entry name" value="ANL_N_sf"/>
</dbReference>
<evidence type="ECO:0000259" key="2">
    <source>
        <dbReference type="Pfam" id="PF13193"/>
    </source>
</evidence>
<dbReference type="PANTHER" id="PTHR45527:SF1">
    <property type="entry name" value="FATTY ACID SYNTHASE"/>
    <property type="match status" value="1"/>
</dbReference>
<dbReference type="InterPro" id="IPR000873">
    <property type="entry name" value="AMP-dep_synth/lig_dom"/>
</dbReference>
<dbReference type="SUPFAM" id="SSF56801">
    <property type="entry name" value="Acetyl-CoA synthetase-like"/>
    <property type="match status" value="1"/>
</dbReference>
<feature type="domain" description="AMP-binding enzyme C-terminal" evidence="2">
    <location>
        <begin position="436"/>
        <end position="509"/>
    </location>
</feature>
<dbReference type="Pfam" id="PF13193">
    <property type="entry name" value="AMP-binding_C"/>
    <property type="match status" value="1"/>
</dbReference>
<evidence type="ECO:0000259" key="1">
    <source>
        <dbReference type="Pfam" id="PF00501"/>
    </source>
</evidence>
<dbReference type="PANTHER" id="PTHR45527">
    <property type="entry name" value="NONRIBOSOMAL PEPTIDE SYNTHETASE"/>
    <property type="match status" value="1"/>
</dbReference>
<evidence type="ECO:0000313" key="4">
    <source>
        <dbReference type="Proteomes" id="UP000838100"/>
    </source>
</evidence>
<dbReference type="PROSITE" id="PS00455">
    <property type="entry name" value="AMP_BINDING"/>
    <property type="match status" value="1"/>
</dbReference>
<sequence length="521" mass="57347">MQYGLLEGFLASVEKNPNQTAISAASGDYSYDELYIRSSSVAKELSKALANDQVLTPVLAEKGVDAYSGILGVLMSGSAYVPLNLAFPISRIASIINQTNSSTVVVDRSGFELLSTAPELYPSVNKIIVIGSTSNIQVPENFDIEVILGCSSCKHFDVPNIPEDSLAYVLYTSGSTGVPKGVKVTHGSISRYIDYMFDRYQLTPYDRVAQMTELTFDLSVFDQFITWKSGATLCVPAKKDMLFPAAFLVEKKVTVTLLVPSMVVLMRKLRQLSLNVFEDIRISLFCGEALPQDLVLTWSGTVPNARIENIYGPTELTVTCLIHPWNASDPVSDNAIVPIGTPHRGVTALIVDENGDELAAGEKGELVISGYATDKFGYWRDEEKTNNALCRVNGRDEKFYRTGDVAIKSTDGVLRWLARMDQQIKYHGHRIELGDIEASIRNNISCNQVVVIPWPIKEGFVEGLVAFVDVSDDSSEDEIATVLQANLPKYMLPKDIRLVSEFPLNTNGKVDRLMLKNSLGE</sequence>
<name>A0ABN8EIT1_9GAMM</name>
<keyword evidence="4" id="KW-1185">Reference proteome</keyword>
<comment type="caution">
    <text evidence="3">The sequence shown here is derived from an EMBL/GenBank/DDBJ whole genome shotgun (WGS) entry which is preliminary data.</text>
</comment>
<dbReference type="EMBL" id="CAKLPX010000003">
    <property type="protein sequence ID" value="CAH0992281.1"/>
    <property type="molecule type" value="Genomic_DNA"/>
</dbReference>
<dbReference type="RefSeq" id="WP_237444976.1">
    <property type="nucleotide sequence ID" value="NZ_CAKLPX010000003.1"/>
</dbReference>
<evidence type="ECO:0000313" key="3">
    <source>
        <dbReference type="EMBL" id="CAH0992281.1"/>
    </source>
</evidence>
<protein>
    <submittedName>
        <fullName evidence="3">Linear gramicidin synthase subunit D</fullName>
    </submittedName>
</protein>
<dbReference type="Gene3D" id="3.30.300.30">
    <property type="match status" value="1"/>
</dbReference>
<dbReference type="InterPro" id="IPR045851">
    <property type="entry name" value="AMP-bd_C_sf"/>
</dbReference>